<feature type="binding site" evidence="15">
    <location>
        <position position="343"/>
    </location>
    <ligand>
        <name>ATP</name>
        <dbReference type="ChEBI" id="CHEBI:30616"/>
    </ligand>
</feature>
<keyword evidence="13" id="KW-0324">Glycolysis</keyword>
<comment type="similarity">
    <text evidence="4 16">Belongs to the phosphoglycerate kinase family.</text>
</comment>
<comment type="subunit">
    <text evidence="5 17">Monomer.</text>
</comment>
<dbReference type="InterPro" id="IPR036043">
    <property type="entry name" value="Phosphoglycerate_kinase_sf"/>
</dbReference>
<evidence type="ECO:0000313" key="18">
    <source>
        <dbReference type="Ensembl" id="ENSPTEP00000003159.1"/>
    </source>
</evidence>
<dbReference type="GO" id="GO:0005524">
    <property type="term" value="F:ATP binding"/>
    <property type="evidence" value="ECO:0007669"/>
    <property type="project" value="UniProtKB-KW"/>
</dbReference>
<accession>A0A8C9GDI8</accession>
<evidence type="ECO:0000256" key="8">
    <source>
        <dbReference type="ARBA" id="ARBA00022723"/>
    </source>
</evidence>
<dbReference type="UniPathway" id="UPA00109">
    <property type="reaction ID" value="UER00185"/>
</dbReference>
<evidence type="ECO:0000256" key="15">
    <source>
        <dbReference type="PIRSR" id="PIRSR000724-2"/>
    </source>
</evidence>
<dbReference type="InterPro" id="IPR015911">
    <property type="entry name" value="Phosphoglycerate_kinase_CS"/>
</dbReference>
<evidence type="ECO:0000256" key="9">
    <source>
        <dbReference type="ARBA" id="ARBA00022741"/>
    </source>
</evidence>
<dbReference type="CDD" id="cd00318">
    <property type="entry name" value="Phosphoglycerate_kinase"/>
    <property type="match status" value="1"/>
</dbReference>
<dbReference type="PIRSF" id="PIRSF000724">
    <property type="entry name" value="Pgk"/>
    <property type="match status" value="1"/>
</dbReference>
<feature type="binding site" evidence="15">
    <location>
        <begin position="372"/>
        <end position="375"/>
    </location>
    <ligand>
        <name>ATP</name>
        <dbReference type="ChEBI" id="CHEBI:30616"/>
    </ligand>
</feature>
<dbReference type="Proteomes" id="UP000694416">
    <property type="component" value="Unplaced"/>
</dbReference>
<dbReference type="GO" id="GO:0006094">
    <property type="term" value="P:gluconeogenesis"/>
    <property type="evidence" value="ECO:0007669"/>
    <property type="project" value="TreeGrafter"/>
</dbReference>
<dbReference type="PANTHER" id="PTHR11406:SF0">
    <property type="entry name" value="PHOSPHOGLYCERATE KINASE"/>
    <property type="match status" value="1"/>
</dbReference>
<keyword evidence="10 16" id="KW-0418">Kinase</keyword>
<evidence type="ECO:0000256" key="14">
    <source>
        <dbReference type="PIRSR" id="PIRSR000724-1"/>
    </source>
</evidence>
<feature type="binding site" evidence="14">
    <location>
        <position position="170"/>
    </location>
    <ligand>
        <name>(2R)-3-phosphoglycerate</name>
        <dbReference type="ChEBI" id="CHEBI:58272"/>
    </ligand>
</feature>
<evidence type="ECO:0000256" key="3">
    <source>
        <dbReference type="ARBA" id="ARBA00004838"/>
    </source>
</evidence>
<dbReference type="AlphaFoldDB" id="A0A8C9GDI8"/>
<sequence length="416" mass="45686">MLGKKLSITDVKDIKNKKVLVRVDFNVPIENGIIKDSNRITATLPTINHLKKEGAAKIILISHCGRPDGVKNLKYTLKPVAEKLKELLQEDVLFLNDCVGDSIITEINKAKDNSIILLENLRFHLEEEGKGVDEKGNKVKANKEDIEKFQNELTKLGDIFINDAFGTAHRAHSSMVGVKLNVKASGFLMKKELEYFSKALENPQRPVLAILGGAKVSDKIQLIKNLLDKVDKMIIGGGMAYTFKHVLNKMKIGNSLFDEAGSKIVNEIMEKAKNKNVQIILPVDFKIADKFDNNANTKIVTDQEGIEDNWMGLDAGDKSIENYRDVILSSKTILWNGPQGVFEMPNFAKGSIKCLELVIEATKNGAISIVGGGDTASLVEQQKKKDQVSHVSTGGGASLELLEGKELPGVLALSDK</sequence>
<evidence type="ECO:0000256" key="2">
    <source>
        <dbReference type="ARBA" id="ARBA00001946"/>
    </source>
</evidence>
<name>A0A8C9GDI8_9PRIM</name>
<evidence type="ECO:0000256" key="5">
    <source>
        <dbReference type="ARBA" id="ARBA00011245"/>
    </source>
</evidence>
<evidence type="ECO:0000256" key="10">
    <source>
        <dbReference type="ARBA" id="ARBA00022777"/>
    </source>
</evidence>
<proteinExistence type="inferred from homology"/>
<evidence type="ECO:0000256" key="17">
    <source>
        <dbReference type="RuleBase" id="RU000696"/>
    </source>
</evidence>
<dbReference type="GO" id="GO:0043531">
    <property type="term" value="F:ADP binding"/>
    <property type="evidence" value="ECO:0007669"/>
    <property type="project" value="TreeGrafter"/>
</dbReference>
<keyword evidence="11 15" id="KW-0067">ATP-binding</keyword>
<dbReference type="PROSITE" id="PS00111">
    <property type="entry name" value="PGLYCERATE_KINASE"/>
    <property type="match status" value="1"/>
</dbReference>
<feature type="binding site" evidence="14">
    <location>
        <position position="39"/>
    </location>
    <ligand>
        <name>(2R)-3-phosphoglycerate</name>
        <dbReference type="ChEBI" id="CHEBI:58272"/>
    </ligand>
</feature>
<reference evidence="18" key="2">
    <citation type="submission" date="2025-09" db="UniProtKB">
        <authorList>
            <consortium name="Ensembl"/>
        </authorList>
    </citation>
    <scope>IDENTIFICATION</scope>
</reference>
<keyword evidence="9" id="KW-0547">Nucleotide-binding</keyword>
<dbReference type="GO" id="GO:0004618">
    <property type="term" value="F:phosphoglycerate kinase activity"/>
    <property type="evidence" value="ECO:0007669"/>
    <property type="project" value="UniProtKB-EC"/>
</dbReference>
<keyword evidence="7 16" id="KW-0808">Transferase</keyword>
<dbReference type="Pfam" id="PF00162">
    <property type="entry name" value="PGK"/>
    <property type="match status" value="1"/>
</dbReference>
<keyword evidence="12" id="KW-0460">Magnesium</keyword>
<evidence type="ECO:0000256" key="11">
    <source>
        <dbReference type="ARBA" id="ARBA00022840"/>
    </source>
</evidence>
<evidence type="ECO:0000256" key="12">
    <source>
        <dbReference type="ARBA" id="ARBA00022842"/>
    </source>
</evidence>
<reference evidence="18" key="1">
    <citation type="submission" date="2025-08" db="UniProtKB">
        <authorList>
            <consortium name="Ensembl"/>
        </authorList>
    </citation>
    <scope>IDENTIFICATION</scope>
</reference>
<protein>
    <recommendedName>
        <fullName evidence="6 16">Phosphoglycerate kinase</fullName>
        <ecNumber evidence="6 16">2.7.2.3</ecNumber>
    </recommendedName>
</protein>
<evidence type="ECO:0000313" key="19">
    <source>
        <dbReference type="Proteomes" id="UP000694416"/>
    </source>
</evidence>
<dbReference type="HAMAP" id="MF_00145">
    <property type="entry name" value="Phosphoglyc_kinase"/>
    <property type="match status" value="1"/>
</dbReference>
<evidence type="ECO:0000256" key="16">
    <source>
        <dbReference type="RuleBase" id="RU000532"/>
    </source>
</evidence>
<feature type="binding site" evidence="14">
    <location>
        <begin position="24"/>
        <end position="26"/>
    </location>
    <ligand>
        <name>substrate</name>
    </ligand>
</feature>
<dbReference type="InterPro" id="IPR015824">
    <property type="entry name" value="Phosphoglycerate_kinase_N"/>
</dbReference>
<evidence type="ECO:0000256" key="13">
    <source>
        <dbReference type="ARBA" id="ARBA00023152"/>
    </source>
</evidence>
<evidence type="ECO:0000256" key="4">
    <source>
        <dbReference type="ARBA" id="ARBA00008982"/>
    </source>
</evidence>
<feature type="binding site" evidence="14">
    <location>
        <begin position="63"/>
        <end position="66"/>
    </location>
    <ligand>
        <name>substrate</name>
    </ligand>
</feature>
<feature type="binding site" evidence="15">
    <location>
        <position position="219"/>
    </location>
    <ligand>
        <name>ATP</name>
        <dbReference type="ChEBI" id="CHEBI:30616"/>
    </ligand>
</feature>
<comment type="pathway">
    <text evidence="3 16">Carbohydrate degradation; glycolysis; pyruvate from D-glyceraldehyde 3-phosphate: step 2/5.</text>
</comment>
<dbReference type="PANTHER" id="PTHR11406">
    <property type="entry name" value="PHOSPHOGLYCERATE KINASE"/>
    <property type="match status" value="1"/>
</dbReference>
<dbReference type="InterPro" id="IPR001576">
    <property type="entry name" value="Phosphoglycerate_kinase"/>
</dbReference>
<evidence type="ECO:0000256" key="7">
    <source>
        <dbReference type="ARBA" id="ARBA00022679"/>
    </source>
</evidence>
<dbReference type="FunFam" id="3.40.50.1260:FF:000003">
    <property type="entry name" value="Phosphoglycerate kinase"/>
    <property type="match status" value="1"/>
</dbReference>
<comment type="catalytic activity">
    <reaction evidence="1 16">
        <text>(2R)-3-phosphoglycerate + ATP = (2R)-3-phospho-glyceroyl phosphate + ADP</text>
        <dbReference type="Rhea" id="RHEA:14801"/>
        <dbReference type="ChEBI" id="CHEBI:30616"/>
        <dbReference type="ChEBI" id="CHEBI:57604"/>
        <dbReference type="ChEBI" id="CHEBI:58272"/>
        <dbReference type="ChEBI" id="CHEBI:456216"/>
        <dbReference type="EC" id="2.7.2.3"/>
    </reaction>
</comment>
<dbReference type="PRINTS" id="PR00477">
    <property type="entry name" value="PHGLYCKINASE"/>
</dbReference>
<evidence type="ECO:0000256" key="6">
    <source>
        <dbReference type="ARBA" id="ARBA00013061"/>
    </source>
</evidence>
<feature type="binding site" evidence="15">
    <location>
        <position position="312"/>
    </location>
    <ligand>
        <name>ATP</name>
        <dbReference type="ChEBI" id="CHEBI:30616"/>
    </ligand>
</feature>
<dbReference type="GO" id="GO:0046872">
    <property type="term" value="F:metal ion binding"/>
    <property type="evidence" value="ECO:0007669"/>
    <property type="project" value="UniProtKB-KW"/>
</dbReference>
<dbReference type="GO" id="GO:0005829">
    <property type="term" value="C:cytosol"/>
    <property type="evidence" value="ECO:0007669"/>
    <property type="project" value="TreeGrafter"/>
</dbReference>
<dbReference type="SUPFAM" id="SSF53748">
    <property type="entry name" value="Phosphoglycerate kinase"/>
    <property type="match status" value="1"/>
</dbReference>
<feature type="binding site" evidence="14">
    <location>
        <position position="122"/>
    </location>
    <ligand>
        <name>(2R)-3-phosphoglycerate</name>
        <dbReference type="ChEBI" id="CHEBI:58272"/>
    </ligand>
</feature>
<dbReference type="EC" id="2.7.2.3" evidence="6 16"/>
<organism evidence="18 19">
    <name type="scientific">Piliocolobus tephrosceles</name>
    <name type="common">Ugandan red Colobus</name>
    <dbReference type="NCBI Taxonomy" id="591936"/>
    <lineage>
        <taxon>Eukaryota</taxon>
        <taxon>Metazoa</taxon>
        <taxon>Chordata</taxon>
        <taxon>Craniata</taxon>
        <taxon>Vertebrata</taxon>
        <taxon>Euteleostomi</taxon>
        <taxon>Mammalia</taxon>
        <taxon>Eutheria</taxon>
        <taxon>Euarchontoglires</taxon>
        <taxon>Primates</taxon>
        <taxon>Haplorrhini</taxon>
        <taxon>Catarrhini</taxon>
        <taxon>Cercopithecidae</taxon>
        <taxon>Colobinae</taxon>
        <taxon>Piliocolobus</taxon>
    </lineage>
</organism>
<dbReference type="Ensembl" id="ENSPTET00000004952.1">
    <property type="protein sequence ID" value="ENSPTEP00000003159.1"/>
    <property type="gene ID" value="ENSPTEG00000003748.1"/>
</dbReference>
<dbReference type="Gene3D" id="3.40.50.1260">
    <property type="entry name" value="Phosphoglycerate kinase, N-terminal domain"/>
    <property type="match status" value="3"/>
</dbReference>
<evidence type="ECO:0000256" key="1">
    <source>
        <dbReference type="ARBA" id="ARBA00000642"/>
    </source>
</evidence>
<comment type="cofactor">
    <cofactor evidence="2">
        <name>Mg(2+)</name>
        <dbReference type="ChEBI" id="CHEBI:18420"/>
    </cofactor>
</comment>
<keyword evidence="19" id="KW-1185">Reference proteome</keyword>
<keyword evidence="8" id="KW-0479">Metal-binding</keyword>
<dbReference type="GO" id="GO:0006096">
    <property type="term" value="P:glycolytic process"/>
    <property type="evidence" value="ECO:0007669"/>
    <property type="project" value="UniProtKB-UniPathway"/>
</dbReference>
<dbReference type="FunFam" id="3.40.50.1260:FF:000019">
    <property type="entry name" value="Phosphoglycerate kinase 1"/>
    <property type="match status" value="1"/>
</dbReference>